<dbReference type="WBParaSite" id="TASK_0000988301-mRNA-1">
    <property type="protein sequence ID" value="TASK_0000988301-mRNA-1"/>
    <property type="gene ID" value="TASK_0000988301"/>
</dbReference>
<evidence type="ECO:0000313" key="2">
    <source>
        <dbReference type="Proteomes" id="UP000282613"/>
    </source>
</evidence>
<evidence type="ECO:0000313" key="3">
    <source>
        <dbReference type="WBParaSite" id="TASK_0000988301-mRNA-1"/>
    </source>
</evidence>
<protein>
    <submittedName>
        <fullName evidence="1 3">Uncharacterized protein</fullName>
    </submittedName>
</protein>
<keyword evidence="2" id="KW-1185">Reference proteome</keyword>
<dbReference type="Proteomes" id="UP000282613">
    <property type="component" value="Unassembled WGS sequence"/>
</dbReference>
<reference evidence="1 2" key="2">
    <citation type="submission" date="2018-11" db="EMBL/GenBank/DDBJ databases">
        <authorList>
            <consortium name="Pathogen Informatics"/>
        </authorList>
    </citation>
    <scope>NUCLEOTIDE SEQUENCE [LARGE SCALE GENOMIC DNA]</scope>
</reference>
<proteinExistence type="predicted"/>
<accession>A0A0R3WG90</accession>
<dbReference type="AlphaFoldDB" id="A0A0R3WG90"/>
<reference evidence="3" key="1">
    <citation type="submission" date="2017-02" db="UniProtKB">
        <authorList>
            <consortium name="WormBaseParasite"/>
        </authorList>
    </citation>
    <scope>IDENTIFICATION</scope>
</reference>
<sequence>MIFAISQSQAFFTLLDSELLADRERRPDGVAGREVEEPAEVEAAAEHQEGGEVIEPVGVTQRDITLLRRDILISLERLRRMLERQFNMRPLQPLNLRYPDELVFAIAQSQAFYTLLDNELFAERERHPTEMAEREAEEPVETEAAESVGVTHRDILLLRRDITLMRRDVIIALERLRRTLERQMNLGAYWPFNVSGQSPYYPSSRQ</sequence>
<dbReference type="EMBL" id="UYRS01019651">
    <property type="protein sequence ID" value="VDK46364.1"/>
    <property type="molecule type" value="Genomic_DNA"/>
</dbReference>
<dbReference type="OrthoDB" id="6271696at2759"/>
<evidence type="ECO:0000313" key="1">
    <source>
        <dbReference type="EMBL" id="VDK46364.1"/>
    </source>
</evidence>
<name>A0A0R3WG90_TAEAS</name>
<organism evidence="3">
    <name type="scientific">Taenia asiatica</name>
    <name type="common">Asian tapeworm</name>
    <dbReference type="NCBI Taxonomy" id="60517"/>
    <lineage>
        <taxon>Eukaryota</taxon>
        <taxon>Metazoa</taxon>
        <taxon>Spiralia</taxon>
        <taxon>Lophotrochozoa</taxon>
        <taxon>Platyhelminthes</taxon>
        <taxon>Cestoda</taxon>
        <taxon>Eucestoda</taxon>
        <taxon>Cyclophyllidea</taxon>
        <taxon>Taeniidae</taxon>
        <taxon>Taenia</taxon>
    </lineage>
</organism>
<gene>
    <name evidence="1" type="ORF">TASK_LOCUS9884</name>
</gene>